<feature type="region of interest" description="Disordered" evidence="1">
    <location>
        <begin position="45"/>
        <end position="64"/>
    </location>
</feature>
<organism evidence="2 3">
    <name type="scientific">Cyclotella cryptica</name>
    <dbReference type="NCBI Taxonomy" id="29204"/>
    <lineage>
        <taxon>Eukaryota</taxon>
        <taxon>Sar</taxon>
        <taxon>Stramenopiles</taxon>
        <taxon>Ochrophyta</taxon>
        <taxon>Bacillariophyta</taxon>
        <taxon>Coscinodiscophyceae</taxon>
        <taxon>Thalassiosirophycidae</taxon>
        <taxon>Stephanodiscales</taxon>
        <taxon>Stephanodiscaceae</taxon>
        <taxon>Cyclotella</taxon>
    </lineage>
</organism>
<evidence type="ECO:0000313" key="3">
    <source>
        <dbReference type="Proteomes" id="UP001516023"/>
    </source>
</evidence>
<accession>A0ABD3PX23</accession>
<feature type="compositionally biased region" description="Basic and acidic residues" evidence="1">
    <location>
        <begin position="53"/>
        <end position="64"/>
    </location>
</feature>
<dbReference type="AlphaFoldDB" id="A0ABD3PX23"/>
<dbReference type="EMBL" id="JABMIG020000101">
    <property type="protein sequence ID" value="KAL3792483.1"/>
    <property type="molecule type" value="Genomic_DNA"/>
</dbReference>
<name>A0ABD3PX23_9STRA</name>
<gene>
    <name evidence="2" type="ORF">HJC23_008405</name>
</gene>
<dbReference type="Proteomes" id="UP001516023">
    <property type="component" value="Unassembled WGS sequence"/>
</dbReference>
<evidence type="ECO:0000256" key="1">
    <source>
        <dbReference type="SAM" id="MobiDB-lite"/>
    </source>
</evidence>
<keyword evidence="3" id="KW-1185">Reference proteome</keyword>
<reference evidence="2 3" key="1">
    <citation type="journal article" date="2020" name="G3 (Bethesda)">
        <title>Improved Reference Genome for Cyclotella cryptica CCMP332, a Model for Cell Wall Morphogenesis, Salinity Adaptation, and Lipid Production in Diatoms (Bacillariophyta).</title>
        <authorList>
            <person name="Roberts W.R."/>
            <person name="Downey K.M."/>
            <person name="Ruck E.C."/>
            <person name="Traller J.C."/>
            <person name="Alverson A.J."/>
        </authorList>
    </citation>
    <scope>NUCLEOTIDE SEQUENCE [LARGE SCALE GENOMIC DNA]</scope>
    <source>
        <strain evidence="2 3">CCMP332</strain>
    </source>
</reference>
<sequence length="125" mass="14141">MSAGTKRVDIIHGPWVSNVTSHEIPFEPTTSKILTNFLNRTRIERQPWPNRGNRSDRGDHGNGGVDRRAILVKASLSIVLLLYSTLSHHSLTDGLAAFHSARLVTLFQRLHKLYDESDVTFHQPF</sequence>
<evidence type="ECO:0000313" key="2">
    <source>
        <dbReference type="EMBL" id="KAL3792483.1"/>
    </source>
</evidence>
<protein>
    <submittedName>
        <fullName evidence="2">Uncharacterized protein</fullName>
    </submittedName>
</protein>
<comment type="caution">
    <text evidence="2">The sequence shown here is derived from an EMBL/GenBank/DDBJ whole genome shotgun (WGS) entry which is preliminary data.</text>
</comment>
<proteinExistence type="predicted"/>